<accession>A0A161L8E1</accession>
<protein>
    <submittedName>
        <fullName evidence="1">16S rRNA (Cytidine1402-2'-O)-methyltransferase</fullName>
    </submittedName>
</protein>
<evidence type="ECO:0000313" key="1">
    <source>
        <dbReference type="EMBL" id="GAT63374.1"/>
    </source>
</evidence>
<keyword evidence="1" id="KW-0808">Transferase</keyword>
<dbReference type="Gene3D" id="3.30.950.10">
    <property type="entry name" value="Methyltransferase, Cobalt-precorrin-4 Transmethylase, Domain 2"/>
    <property type="match status" value="1"/>
</dbReference>
<dbReference type="Gene3D" id="3.40.1010.10">
    <property type="entry name" value="Cobalt-precorrin-4 Transmethylase, Domain 1"/>
    <property type="match status" value="1"/>
</dbReference>
<dbReference type="PANTHER" id="PTHR46111">
    <property type="entry name" value="RIBOSOMAL RNA SMALL SUBUNIT METHYLTRANSFERASE I"/>
    <property type="match status" value="1"/>
</dbReference>
<dbReference type="InterPro" id="IPR014776">
    <property type="entry name" value="4pyrrole_Mease_sub2"/>
</dbReference>
<dbReference type="InterPro" id="IPR035996">
    <property type="entry name" value="4pyrrol_Methylase_sf"/>
</dbReference>
<dbReference type="InterPro" id="IPR014777">
    <property type="entry name" value="4pyrrole_Mease_sub1"/>
</dbReference>
<comment type="caution">
    <text evidence="1">The sequence shown here is derived from an EMBL/GenBank/DDBJ whole genome shotgun (WGS) entry which is preliminary data.</text>
</comment>
<dbReference type="PIRSF" id="PIRSF005917">
    <property type="entry name" value="MTase_YraL"/>
    <property type="match status" value="1"/>
</dbReference>
<dbReference type="CDD" id="cd11649">
    <property type="entry name" value="RsmI_like"/>
    <property type="match status" value="1"/>
</dbReference>
<dbReference type="STRING" id="681398.PJIAN_3700"/>
<dbReference type="GO" id="GO:0008168">
    <property type="term" value="F:methyltransferase activity"/>
    <property type="evidence" value="ECO:0007669"/>
    <property type="project" value="UniProtKB-KW"/>
</dbReference>
<dbReference type="InterPro" id="IPR008189">
    <property type="entry name" value="rRNA_ssu_MeTfrase_I"/>
</dbReference>
<keyword evidence="1" id="KW-0489">Methyltransferase</keyword>
<dbReference type="SUPFAM" id="SSF53790">
    <property type="entry name" value="Tetrapyrrole methylase"/>
    <property type="match status" value="1"/>
</dbReference>
<reference evidence="2" key="2">
    <citation type="journal article" date="2017" name="Genome Announc.">
        <title>Draft genome sequence of Paludibacter jiangxiensis NM7(T), a propionate-producing fermentative bacterium.</title>
        <authorList>
            <person name="Qiu Y.-L."/>
            <person name="Tourlousse D.M."/>
            <person name="Matsuura N."/>
            <person name="Ohashi A."/>
            <person name="Sekiguchi Y."/>
        </authorList>
    </citation>
    <scope>NUCLEOTIDE SEQUENCE [LARGE SCALE GENOMIC DNA]</scope>
    <source>
        <strain evidence="2">NM7</strain>
    </source>
</reference>
<proteinExistence type="predicted"/>
<dbReference type="PANTHER" id="PTHR46111:SF2">
    <property type="entry name" value="SAM-DEPENDENT METHYLTRANSFERASE"/>
    <property type="match status" value="1"/>
</dbReference>
<reference evidence="2" key="1">
    <citation type="submission" date="2016-04" db="EMBL/GenBank/DDBJ databases">
        <title>Draft genome sequence of Paludibacter jiangxiensis strain NM7.</title>
        <authorList>
            <person name="Qiu Y."/>
            <person name="Matsuura N."/>
            <person name="Ohashi A."/>
            <person name="Tourlousse M.D."/>
            <person name="Sekiguchi Y."/>
        </authorList>
    </citation>
    <scope>NUCLEOTIDE SEQUENCE [LARGE SCALE GENOMIC DNA]</scope>
    <source>
        <strain evidence="2">NM7</strain>
    </source>
</reference>
<dbReference type="EMBL" id="BDCR01000003">
    <property type="protein sequence ID" value="GAT63374.1"/>
    <property type="molecule type" value="Genomic_DNA"/>
</dbReference>
<dbReference type="AlphaFoldDB" id="A0A161L8E1"/>
<dbReference type="GO" id="GO:0032259">
    <property type="term" value="P:methylation"/>
    <property type="evidence" value="ECO:0007669"/>
    <property type="project" value="UniProtKB-KW"/>
</dbReference>
<sequence>MYGTLYLIPTTMGECDLNRVLPSYNATVVNALQHFIVEDIRTARRFLKKVNREIDIDSLTFATLNEQTRATEFGDLLKPLLEGKDVGVISEAGCPAIADPGADVVRLAQEKGIKVVPLVGPSSILLSLMGSGFNGQNFAFVGYLPIEPHERGKALKMLEKKVYSENQTQIFIETPYRNLKLMEEIIRNCTPQTKLCIAADITLESEYIVTKTVAAWKRQLPDIQKRPTIFLLGK</sequence>
<dbReference type="OrthoDB" id="7061662at2"/>
<name>A0A161L8E1_9BACT</name>
<evidence type="ECO:0000313" key="2">
    <source>
        <dbReference type="Proteomes" id="UP000076586"/>
    </source>
</evidence>
<dbReference type="GO" id="GO:0006364">
    <property type="term" value="P:rRNA processing"/>
    <property type="evidence" value="ECO:0007669"/>
    <property type="project" value="UniProtKB-KW"/>
</dbReference>
<gene>
    <name evidence="1" type="ORF">PJIAN_3700</name>
</gene>
<dbReference type="RefSeq" id="WP_068704473.1">
    <property type="nucleotide sequence ID" value="NZ_BDCR01000003.1"/>
</dbReference>
<dbReference type="Proteomes" id="UP000076586">
    <property type="component" value="Unassembled WGS sequence"/>
</dbReference>
<organism evidence="1 2">
    <name type="scientific">Paludibacter jiangxiensis</name>
    <dbReference type="NCBI Taxonomy" id="681398"/>
    <lineage>
        <taxon>Bacteria</taxon>
        <taxon>Pseudomonadati</taxon>
        <taxon>Bacteroidota</taxon>
        <taxon>Bacteroidia</taxon>
        <taxon>Bacteroidales</taxon>
        <taxon>Paludibacteraceae</taxon>
        <taxon>Paludibacter</taxon>
    </lineage>
</organism>
<keyword evidence="2" id="KW-1185">Reference proteome</keyword>